<dbReference type="NCBIfam" id="TIGR00005">
    <property type="entry name" value="rluA_subfam"/>
    <property type="match status" value="1"/>
</dbReference>
<dbReference type="EC" id="5.4.99.-" evidence="5"/>
<feature type="active site" evidence="3">
    <location>
        <position position="136"/>
    </location>
</feature>
<comment type="similarity">
    <text evidence="1 5">Belongs to the pseudouridine synthase RluA family.</text>
</comment>
<dbReference type="SUPFAM" id="SSF55120">
    <property type="entry name" value="Pseudouridine synthase"/>
    <property type="match status" value="1"/>
</dbReference>
<comment type="catalytic activity">
    <reaction evidence="5">
        <text>a uridine in RNA = a pseudouridine in RNA</text>
        <dbReference type="Rhea" id="RHEA:48348"/>
        <dbReference type="Rhea" id="RHEA-COMP:12068"/>
        <dbReference type="Rhea" id="RHEA-COMP:12069"/>
        <dbReference type="ChEBI" id="CHEBI:65314"/>
        <dbReference type="ChEBI" id="CHEBI:65315"/>
    </reaction>
</comment>
<accession>A0A1G1WFS0</accession>
<dbReference type="EMBL" id="MHCT01000010">
    <property type="protein sequence ID" value="OGY26310.1"/>
    <property type="molecule type" value="Genomic_DNA"/>
</dbReference>
<dbReference type="GO" id="GO:0000455">
    <property type="term" value="P:enzyme-directed rRNA pseudouridine synthesis"/>
    <property type="evidence" value="ECO:0007669"/>
    <property type="project" value="TreeGrafter"/>
</dbReference>
<dbReference type="SUPFAM" id="SSF55174">
    <property type="entry name" value="Alpha-L RNA-binding motif"/>
    <property type="match status" value="1"/>
</dbReference>
<reference evidence="7 8" key="1">
    <citation type="journal article" date="2016" name="Nat. Commun.">
        <title>Thousands of microbial genomes shed light on interconnected biogeochemical processes in an aquifer system.</title>
        <authorList>
            <person name="Anantharaman K."/>
            <person name="Brown C.T."/>
            <person name="Hug L.A."/>
            <person name="Sharon I."/>
            <person name="Castelle C.J."/>
            <person name="Probst A.J."/>
            <person name="Thomas B.C."/>
            <person name="Singh A."/>
            <person name="Wilkins M.J."/>
            <person name="Karaoz U."/>
            <person name="Brodie E.L."/>
            <person name="Williams K.H."/>
            <person name="Hubbard S.S."/>
            <person name="Banfield J.F."/>
        </authorList>
    </citation>
    <scope>NUCLEOTIDE SEQUENCE [LARGE SCALE GENOMIC DNA]</scope>
</reference>
<evidence type="ECO:0000313" key="7">
    <source>
        <dbReference type="EMBL" id="OGY26310.1"/>
    </source>
</evidence>
<gene>
    <name evidence="7" type="ORF">A2Z24_00075</name>
</gene>
<dbReference type="Gene3D" id="3.10.290.10">
    <property type="entry name" value="RNA-binding S4 domain"/>
    <property type="match status" value="1"/>
</dbReference>
<organism evidence="7 8">
    <name type="scientific">Candidatus Woykebacteria bacterium RBG_16_44_10</name>
    <dbReference type="NCBI Taxonomy" id="1802597"/>
    <lineage>
        <taxon>Bacteria</taxon>
        <taxon>Candidatus Woykeibacteriota</taxon>
    </lineage>
</organism>
<feature type="domain" description="RNA-binding S4" evidence="6">
    <location>
        <begin position="13"/>
        <end position="77"/>
    </location>
</feature>
<comment type="function">
    <text evidence="5">Responsible for synthesis of pseudouridine from uracil.</text>
</comment>
<comment type="caution">
    <text evidence="7">The sequence shown here is derived from an EMBL/GenBank/DDBJ whole genome shotgun (WGS) entry which is preliminary data.</text>
</comment>
<dbReference type="Gene3D" id="3.30.2350.10">
    <property type="entry name" value="Pseudouridine synthase"/>
    <property type="match status" value="1"/>
</dbReference>
<dbReference type="Pfam" id="PF01479">
    <property type="entry name" value="S4"/>
    <property type="match status" value="1"/>
</dbReference>
<dbReference type="PROSITE" id="PS01129">
    <property type="entry name" value="PSI_RLU"/>
    <property type="match status" value="1"/>
</dbReference>
<dbReference type="CDD" id="cd00165">
    <property type="entry name" value="S4"/>
    <property type="match status" value="1"/>
</dbReference>
<dbReference type="PROSITE" id="PS50889">
    <property type="entry name" value="S4"/>
    <property type="match status" value="1"/>
</dbReference>
<dbReference type="AlphaFoldDB" id="A0A1G1WFS0"/>
<dbReference type="InterPro" id="IPR006225">
    <property type="entry name" value="PsdUridine_synth_RluC/D"/>
</dbReference>
<sequence length="306" mass="34282">MRQIKLRSKPKENRLDKYLPKIGKPLTRSKAKKLIKEGAILVNDHFVDPDYELKRGDRIKIDIPPPATHQILPEKIPLKIVYEDAAILVVNKDAGMVVHPTADHPSGTLVNAILHYLKSVPEKGESPRPGIIHRLDKGTSGLMVIAKTQEALDSLKRQFKSRSVVKKYLALVSGKVQPSVGVIEKPIARHPKNRQKFAVLQGGRSSVTNYQVKETIGDSYSLVKLTPKTGRTHQIRVHLASISHPIVGDRLYGGRPASRIFLHSSSLEITHPTTNKRIKFVSNLPEELEKILQKTKIQRSTSRPRP</sequence>
<dbReference type="InterPro" id="IPR002942">
    <property type="entry name" value="S4_RNA-bd"/>
</dbReference>
<name>A0A1G1WFS0_9BACT</name>
<dbReference type="Proteomes" id="UP000177588">
    <property type="component" value="Unassembled WGS sequence"/>
</dbReference>
<dbReference type="PANTHER" id="PTHR21600:SF44">
    <property type="entry name" value="RIBOSOMAL LARGE SUBUNIT PSEUDOURIDINE SYNTHASE D"/>
    <property type="match status" value="1"/>
</dbReference>
<evidence type="ECO:0000313" key="8">
    <source>
        <dbReference type="Proteomes" id="UP000177588"/>
    </source>
</evidence>
<dbReference type="GO" id="GO:0003723">
    <property type="term" value="F:RNA binding"/>
    <property type="evidence" value="ECO:0007669"/>
    <property type="project" value="UniProtKB-KW"/>
</dbReference>
<evidence type="ECO:0000256" key="3">
    <source>
        <dbReference type="PIRSR" id="PIRSR606225-1"/>
    </source>
</evidence>
<evidence type="ECO:0000256" key="5">
    <source>
        <dbReference type="RuleBase" id="RU362028"/>
    </source>
</evidence>
<dbReference type="Pfam" id="PF00849">
    <property type="entry name" value="PseudoU_synth_2"/>
    <property type="match status" value="1"/>
</dbReference>
<protein>
    <recommendedName>
        <fullName evidence="5">Pseudouridine synthase</fullName>
        <ecNumber evidence="5">5.4.99.-</ecNumber>
    </recommendedName>
</protein>
<dbReference type="SMART" id="SM00363">
    <property type="entry name" value="S4"/>
    <property type="match status" value="1"/>
</dbReference>
<evidence type="ECO:0000256" key="2">
    <source>
        <dbReference type="ARBA" id="ARBA00023235"/>
    </source>
</evidence>
<dbReference type="PANTHER" id="PTHR21600">
    <property type="entry name" value="MITOCHONDRIAL RNA PSEUDOURIDINE SYNTHASE"/>
    <property type="match status" value="1"/>
</dbReference>
<dbReference type="InterPro" id="IPR006224">
    <property type="entry name" value="PsdUridine_synth_RluA-like_CS"/>
</dbReference>
<keyword evidence="2 5" id="KW-0413">Isomerase</keyword>
<dbReference type="InterPro" id="IPR036986">
    <property type="entry name" value="S4_RNA-bd_sf"/>
</dbReference>
<proteinExistence type="inferred from homology"/>
<dbReference type="InterPro" id="IPR006145">
    <property type="entry name" value="PsdUridine_synth_RsuA/RluA"/>
</dbReference>
<dbReference type="InterPro" id="IPR050188">
    <property type="entry name" value="RluA_PseudoU_synthase"/>
</dbReference>
<evidence type="ECO:0000256" key="4">
    <source>
        <dbReference type="PROSITE-ProRule" id="PRU00182"/>
    </source>
</evidence>
<dbReference type="STRING" id="1802597.A2Z24_00075"/>
<keyword evidence="4" id="KW-0694">RNA-binding</keyword>
<evidence type="ECO:0000259" key="6">
    <source>
        <dbReference type="SMART" id="SM00363"/>
    </source>
</evidence>
<dbReference type="InterPro" id="IPR020103">
    <property type="entry name" value="PsdUridine_synth_cat_dom_sf"/>
</dbReference>
<dbReference type="GO" id="GO:0120159">
    <property type="term" value="F:rRNA pseudouridine synthase activity"/>
    <property type="evidence" value="ECO:0007669"/>
    <property type="project" value="UniProtKB-ARBA"/>
</dbReference>
<evidence type="ECO:0000256" key="1">
    <source>
        <dbReference type="ARBA" id="ARBA00010876"/>
    </source>
</evidence>
<dbReference type="CDD" id="cd02869">
    <property type="entry name" value="PseudoU_synth_RluA_like"/>
    <property type="match status" value="1"/>
</dbReference>